<evidence type="ECO:0008006" key="4">
    <source>
        <dbReference type="Google" id="ProtNLM"/>
    </source>
</evidence>
<dbReference type="Pfam" id="PF14329">
    <property type="entry name" value="DUF4386"/>
    <property type="match status" value="1"/>
</dbReference>
<comment type="caution">
    <text evidence="2">The sequence shown here is derived from an EMBL/GenBank/DDBJ whole genome shotgun (WGS) entry which is preliminary data.</text>
</comment>
<name>A0ABS4TVC2_9PSEU</name>
<evidence type="ECO:0000313" key="3">
    <source>
        <dbReference type="Proteomes" id="UP001519332"/>
    </source>
</evidence>
<feature type="transmembrane region" description="Helical" evidence="1">
    <location>
        <begin position="61"/>
        <end position="83"/>
    </location>
</feature>
<dbReference type="Proteomes" id="UP001519332">
    <property type="component" value="Unassembled WGS sequence"/>
</dbReference>
<proteinExistence type="predicted"/>
<keyword evidence="1" id="KW-1133">Transmembrane helix</keyword>
<feature type="transmembrane region" description="Helical" evidence="1">
    <location>
        <begin position="33"/>
        <end position="55"/>
    </location>
</feature>
<keyword evidence="1" id="KW-0812">Transmembrane</keyword>
<protein>
    <recommendedName>
        <fullName evidence="4">DUF4386 domain-containing protein</fullName>
    </recommendedName>
</protein>
<evidence type="ECO:0000256" key="1">
    <source>
        <dbReference type="SAM" id="Phobius"/>
    </source>
</evidence>
<organism evidence="2 3">
    <name type="scientific">Kibdelosporangium banguiense</name>
    <dbReference type="NCBI Taxonomy" id="1365924"/>
    <lineage>
        <taxon>Bacteria</taxon>
        <taxon>Bacillati</taxon>
        <taxon>Actinomycetota</taxon>
        <taxon>Actinomycetes</taxon>
        <taxon>Pseudonocardiales</taxon>
        <taxon>Pseudonocardiaceae</taxon>
        <taxon>Kibdelosporangium</taxon>
    </lineage>
</organism>
<dbReference type="EMBL" id="JAGINW010000001">
    <property type="protein sequence ID" value="MBP2328350.1"/>
    <property type="molecule type" value="Genomic_DNA"/>
</dbReference>
<sequence>MAKQADNYCLQIGMISPAIASVPFCRVLHRARLVPPFMAVWGLLGYCALLIGAVLDILGYSLGLTTTIPGGLFEVSLGILLIVKGIPEKQGSLALPA</sequence>
<gene>
    <name evidence="2" type="ORF">JOF56_008735</name>
</gene>
<dbReference type="InterPro" id="IPR025495">
    <property type="entry name" value="DUF4386"/>
</dbReference>
<keyword evidence="3" id="KW-1185">Reference proteome</keyword>
<reference evidence="2 3" key="1">
    <citation type="submission" date="2021-03" db="EMBL/GenBank/DDBJ databases">
        <title>Sequencing the genomes of 1000 actinobacteria strains.</title>
        <authorList>
            <person name="Klenk H.-P."/>
        </authorList>
    </citation>
    <scope>NUCLEOTIDE SEQUENCE [LARGE SCALE GENOMIC DNA]</scope>
    <source>
        <strain evidence="2 3">DSM 46670</strain>
    </source>
</reference>
<evidence type="ECO:0000313" key="2">
    <source>
        <dbReference type="EMBL" id="MBP2328350.1"/>
    </source>
</evidence>
<accession>A0ABS4TVC2</accession>
<keyword evidence="1" id="KW-0472">Membrane</keyword>